<evidence type="ECO:0000256" key="11">
    <source>
        <dbReference type="ARBA" id="ARBA00023098"/>
    </source>
</evidence>
<comment type="similarity">
    <text evidence="2">Belongs to the bacterial diacylglycerol kinase family.</text>
</comment>
<dbReference type="EMBL" id="JACEIO010000002">
    <property type="protein sequence ID" value="MBA4535868.1"/>
    <property type="molecule type" value="Genomic_DNA"/>
</dbReference>
<feature type="transmembrane region" description="Helical" evidence="19">
    <location>
        <begin position="39"/>
        <end position="56"/>
    </location>
</feature>
<accession>A0A6B3VWT0</accession>
<dbReference type="RefSeq" id="WP_163239442.1">
    <property type="nucleotide sequence ID" value="NZ_CP082780.1"/>
</dbReference>
<dbReference type="Pfam" id="PF01219">
    <property type="entry name" value="DAGK_prokar"/>
    <property type="match status" value="1"/>
</dbReference>
<evidence type="ECO:0000256" key="6">
    <source>
        <dbReference type="ARBA" id="ARBA00022692"/>
    </source>
</evidence>
<evidence type="ECO:0000256" key="9">
    <source>
        <dbReference type="ARBA" id="ARBA00022840"/>
    </source>
</evidence>
<evidence type="ECO:0000256" key="16">
    <source>
        <dbReference type="PIRSR" id="PIRSR600829-2"/>
    </source>
</evidence>
<evidence type="ECO:0000256" key="13">
    <source>
        <dbReference type="ARBA" id="ARBA00023209"/>
    </source>
</evidence>
<dbReference type="GO" id="GO:0008654">
    <property type="term" value="P:phospholipid biosynthetic process"/>
    <property type="evidence" value="ECO:0007669"/>
    <property type="project" value="UniProtKB-KW"/>
</dbReference>
<dbReference type="InterPro" id="IPR033717">
    <property type="entry name" value="UDPK"/>
</dbReference>
<keyword evidence="12 19" id="KW-0472">Membrane</keyword>
<dbReference type="Proteomes" id="UP000472971">
    <property type="component" value="Unassembled WGS sequence"/>
</dbReference>
<evidence type="ECO:0000256" key="10">
    <source>
        <dbReference type="ARBA" id="ARBA00022989"/>
    </source>
</evidence>
<keyword evidence="5" id="KW-0808">Transferase</keyword>
<dbReference type="AlphaFoldDB" id="A0A6B3VWT0"/>
<keyword evidence="18" id="KW-0479">Metal-binding</keyword>
<evidence type="ECO:0000256" key="18">
    <source>
        <dbReference type="PIRSR" id="PIRSR600829-4"/>
    </source>
</evidence>
<feature type="binding site" evidence="17">
    <location>
        <position position="82"/>
    </location>
    <ligand>
        <name>ATP</name>
        <dbReference type="ChEBI" id="CHEBI:30616"/>
    </ligand>
</feature>
<keyword evidence="18" id="KW-0460">Magnesium</keyword>
<evidence type="ECO:0000256" key="15">
    <source>
        <dbReference type="PIRSR" id="PIRSR600829-1"/>
    </source>
</evidence>
<dbReference type="InterPro" id="IPR000829">
    <property type="entry name" value="DAGK"/>
</dbReference>
<feature type="binding site" evidence="17">
    <location>
        <position position="34"/>
    </location>
    <ligand>
        <name>ATP</name>
        <dbReference type="ChEBI" id="CHEBI:30616"/>
    </ligand>
</feature>
<feature type="binding site" evidence="17">
    <location>
        <position position="22"/>
    </location>
    <ligand>
        <name>ATP</name>
        <dbReference type="ChEBI" id="CHEBI:30616"/>
    </ligand>
</feature>
<evidence type="ECO:0000256" key="7">
    <source>
        <dbReference type="ARBA" id="ARBA00022741"/>
    </source>
</evidence>
<evidence type="ECO:0000256" key="3">
    <source>
        <dbReference type="ARBA" id="ARBA00022475"/>
    </source>
</evidence>
<gene>
    <name evidence="21" type="ORF">G4D64_01615</name>
    <name evidence="20" type="ORF">H1Z61_01620</name>
</gene>
<dbReference type="GO" id="GO:0005886">
    <property type="term" value="C:plasma membrane"/>
    <property type="evidence" value="ECO:0007669"/>
    <property type="project" value="UniProtKB-SubCell"/>
</dbReference>
<evidence type="ECO:0000256" key="14">
    <source>
        <dbReference type="ARBA" id="ARBA00023264"/>
    </source>
</evidence>
<feature type="transmembrane region" description="Helical" evidence="19">
    <location>
        <begin position="62"/>
        <end position="81"/>
    </location>
</feature>
<keyword evidence="3" id="KW-1003">Cell membrane</keyword>
<evidence type="ECO:0000313" key="21">
    <source>
        <dbReference type="EMBL" id="NEY80243.1"/>
    </source>
</evidence>
<evidence type="ECO:0000313" key="23">
    <source>
        <dbReference type="Proteomes" id="UP000570010"/>
    </source>
</evidence>
<organism evidence="21 22">
    <name type="scientific">Bacillus aquiflavi</name>
    <dbReference type="NCBI Taxonomy" id="2672567"/>
    <lineage>
        <taxon>Bacteria</taxon>
        <taxon>Bacillati</taxon>
        <taxon>Bacillota</taxon>
        <taxon>Bacilli</taxon>
        <taxon>Bacillales</taxon>
        <taxon>Bacillaceae</taxon>
        <taxon>Bacillus</taxon>
    </lineage>
</organism>
<comment type="caution">
    <text evidence="21">The sequence shown here is derived from an EMBL/GenBank/DDBJ whole genome shotgun (WGS) entry which is preliminary data.</text>
</comment>
<name>A0A6B3VWT0_9BACI</name>
<dbReference type="PANTHER" id="PTHR34299:SF1">
    <property type="entry name" value="DIACYLGLYCEROL KINASE"/>
    <property type="match status" value="1"/>
</dbReference>
<evidence type="ECO:0000256" key="4">
    <source>
        <dbReference type="ARBA" id="ARBA00022516"/>
    </source>
</evidence>
<dbReference type="Proteomes" id="UP000570010">
    <property type="component" value="Unassembled WGS sequence"/>
</dbReference>
<dbReference type="GO" id="GO:0005524">
    <property type="term" value="F:ATP binding"/>
    <property type="evidence" value="ECO:0007669"/>
    <property type="project" value="UniProtKB-KW"/>
</dbReference>
<evidence type="ECO:0000313" key="22">
    <source>
        <dbReference type="Proteomes" id="UP000472971"/>
    </source>
</evidence>
<dbReference type="GO" id="GO:0046872">
    <property type="term" value="F:metal ion binding"/>
    <property type="evidence" value="ECO:0007669"/>
    <property type="project" value="UniProtKB-KW"/>
</dbReference>
<protein>
    <submittedName>
        <fullName evidence="21">Diacylglycerol kinase family protein</fullName>
    </submittedName>
</protein>
<evidence type="ECO:0000256" key="1">
    <source>
        <dbReference type="ARBA" id="ARBA00004651"/>
    </source>
</evidence>
<keyword evidence="8 21" id="KW-0418">Kinase</keyword>
<reference evidence="21 22" key="1">
    <citation type="submission" date="2020-02" db="EMBL/GenBank/DDBJ databases">
        <title>Bacillus aquiflavi sp. nov., isolated from yellow water of strong flavor Chinese baijiu in Yibin region of China.</title>
        <authorList>
            <person name="Xie J."/>
        </authorList>
    </citation>
    <scope>NUCLEOTIDE SEQUENCE [LARGE SCALE GENOMIC DNA]</scope>
    <source>
        <strain evidence="21 22">3H-10</strain>
    </source>
</reference>
<keyword evidence="22" id="KW-1185">Reference proteome</keyword>
<comment type="subcellular location">
    <subcellularLocation>
        <location evidence="1">Cell membrane</location>
        <topology evidence="1">Multi-pass membrane protein</topology>
    </subcellularLocation>
</comment>
<reference evidence="20 23" key="2">
    <citation type="submission" date="2020-07" db="EMBL/GenBank/DDBJ databases">
        <authorList>
            <person name="Feng H."/>
        </authorList>
    </citation>
    <scope>NUCLEOTIDE SEQUENCE [LARGE SCALE GENOMIC DNA]</scope>
    <source>
        <strain evidence="23">s-12</strain>
        <strain evidence="20">S-12</strain>
    </source>
</reference>
<evidence type="ECO:0000256" key="17">
    <source>
        <dbReference type="PIRSR" id="PIRSR600829-3"/>
    </source>
</evidence>
<keyword evidence="11" id="KW-0443">Lipid metabolism</keyword>
<feature type="binding site" evidence="18">
    <location>
        <position position="82"/>
    </location>
    <ligand>
        <name>a divalent metal cation</name>
        <dbReference type="ChEBI" id="CHEBI:60240"/>
    </ligand>
</feature>
<dbReference type="Gene3D" id="1.10.287.3610">
    <property type="match status" value="1"/>
</dbReference>
<keyword evidence="4" id="KW-0444">Lipid biosynthesis</keyword>
<dbReference type="PANTHER" id="PTHR34299">
    <property type="entry name" value="DIACYLGLYCEROL KINASE"/>
    <property type="match status" value="1"/>
</dbReference>
<keyword evidence="7 17" id="KW-0547">Nucleotide-binding</keyword>
<evidence type="ECO:0000256" key="8">
    <source>
        <dbReference type="ARBA" id="ARBA00022777"/>
    </source>
</evidence>
<keyword evidence="10 19" id="KW-1133">Transmembrane helix</keyword>
<proteinExistence type="inferred from homology"/>
<keyword evidence="9 17" id="KW-0067">ATP-binding</keyword>
<dbReference type="EMBL" id="JAAIWN010000002">
    <property type="protein sequence ID" value="NEY80243.1"/>
    <property type="molecule type" value="Genomic_DNA"/>
</dbReference>
<feature type="binding site" evidence="16">
    <location>
        <position position="75"/>
    </location>
    <ligand>
        <name>substrate</name>
    </ligand>
</feature>
<evidence type="ECO:0000256" key="19">
    <source>
        <dbReference type="SAM" id="Phobius"/>
    </source>
</evidence>
<sequence length="138" mass="15418">MSTDLKGKGNKDRSRLFRSFSYAFQGVKYVITTEKNMKIHLFVTVIVVILGMVLSLSPIEWLFILFAIGGVLSLEMINTAIERTIDLVTKDYHLLAKRAKDVAAGAVLIYAILAVIVGMIIFGPKLYHIFVTNVIKIN</sequence>
<keyword evidence="6 19" id="KW-0812">Transmembrane</keyword>
<feature type="transmembrane region" description="Helical" evidence="19">
    <location>
        <begin position="102"/>
        <end position="122"/>
    </location>
</feature>
<evidence type="ECO:0000256" key="12">
    <source>
        <dbReference type="ARBA" id="ARBA00023136"/>
    </source>
</evidence>
<feature type="binding site" evidence="16">
    <location>
        <position position="15"/>
    </location>
    <ligand>
        <name>substrate</name>
    </ligand>
</feature>
<feature type="binding site" evidence="18">
    <location>
        <position position="34"/>
    </location>
    <ligand>
        <name>a divalent metal cation</name>
        <dbReference type="ChEBI" id="CHEBI:60240"/>
    </ligand>
</feature>
<keyword evidence="13" id="KW-0594">Phospholipid biosynthesis</keyword>
<dbReference type="InterPro" id="IPR036945">
    <property type="entry name" value="DAGK_sf"/>
</dbReference>
<dbReference type="GO" id="GO:0016301">
    <property type="term" value="F:kinase activity"/>
    <property type="evidence" value="ECO:0007669"/>
    <property type="project" value="UniProtKB-KW"/>
</dbReference>
<feature type="binding site" evidence="17">
    <location>
        <position position="15"/>
    </location>
    <ligand>
        <name>ATP</name>
        <dbReference type="ChEBI" id="CHEBI:30616"/>
    </ligand>
</feature>
<feature type="active site" description="Proton acceptor" evidence="15">
    <location>
        <position position="75"/>
    </location>
</feature>
<keyword evidence="14" id="KW-1208">Phospholipid metabolism</keyword>
<dbReference type="CDD" id="cd14265">
    <property type="entry name" value="UDPK_IM_like"/>
    <property type="match status" value="1"/>
</dbReference>
<evidence type="ECO:0000256" key="2">
    <source>
        <dbReference type="ARBA" id="ARBA00005967"/>
    </source>
</evidence>
<feature type="binding site" evidence="17">
    <location>
        <begin position="100"/>
        <end position="101"/>
    </location>
    <ligand>
        <name>ATP</name>
        <dbReference type="ChEBI" id="CHEBI:30616"/>
    </ligand>
</feature>
<evidence type="ECO:0000256" key="5">
    <source>
        <dbReference type="ARBA" id="ARBA00022679"/>
    </source>
</evidence>
<comment type="cofactor">
    <cofactor evidence="18">
        <name>Mg(2+)</name>
        <dbReference type="ChEBI" id="CHEBI:18420"/>
    </cofactor>
    <text evidence="18">Mn(2+), Zn(2+), Cd(2+) and Co(2+) support activity to lesser extents.</text>
</comment>
<evidence type="ECO:0000313" key="20">
    <source>
        <dbReference type="EMBL" id="MBA4535868.1"/>
    </source>
</evidence>